<feature type="compositionally biased region" description="Basic residues" evidence="1">
    <location>
        <begin position="186"/>
        <end position="197"/>
    </location>
</feature>
<sequence length="340" mass="38432">MSEVDMPDITGQTSKAPSFSSLNRALAWVLRGFEAHGELISDITTRDEPLAPIYEEMASEPEVEKVMLSLFGSAGPSLCDPNNHPSLTWMDVLGERLTPQHFKRQDNGLYYCTCKGIRIQLTREEFKELIHPIIDSNILSCSQTQGEASAPKASYQTSHGDINAVKKELKHTLSQPELQQSPQIKRPPKKIRKKRNKTVHEPSGAKRPRERPEQKQRGESEYREDNVNDAASCSSSPEERPKTTARQGPKKIAYNKEENDEGRAFVEDLLDNGASQSDVEREYNVRFGRFRSFRAIWAKYEIKDCYARAKENANSAPAKHRALDEGHVAKKEKPDQAPVE</sequence>
<comment type="caution">
    <text evidence="2">The sequence shown here is derived from an EMBL/GenBank/DDBJ whole genome shotgun (WGS) entry which is preliminary data.</text>
</comment>
<reference evidence="2" key="1">
    <citation type="submission" date="2022-12" db="EMBL/GenBank/DDBJ databases">
        <authorList>
            <person name="Petersen C."/>
        </authorList>
    </citation>
    <scope>NUCLEOTIDE SEQUENCE</scope>
    <source>
        <strain evidence="2">IBT 35673</strain>
    </source>
</reference>
<accession>A0A9W9UJZ2</accession>
<feature type="compositionally biased region" description="Basic and acidic residues" evidence="1">
    <location>
        <begin position="321"/>
        <end position="340"/>
    </location>
</feature>
<dbReference type="EMBL" id="JAPZBQ010000002">
    <property type="protein sequence ID" value="KAJ5345236.1"/>
    <property type="molecule type" value="Genomic_DNA"/>
</dbReference>
<evidence type="ECO:0000313" key="2">
    <source>
        <dbReference type="EMBL" id="KAJ5345236.1"/>
    </source>
</evidence>
<feature type="compositionally biased region" description="Basic and acidic residues" evidence="1">
    <location>
        <begin position="210"/>
        <end position="226"/>
    </location>
</feature>
<gene>
    <name evidence="2" type="ORF">N7452_003240</name>
</gene>
<name>A0A9W9UJZ2_PENBR</name>
<dbReference type="Proteomes" id="UP001147695">
    <property type="component" value="Unassembled WGS sequence"/>
</dbReference>
<organism evidence="2 3">
    <name type="scientific">Penicillium brevicompactum</name>
    <dbReference type="NCBI Taxonomy" id="5074"/>
    <lineage>
        <taxon>Eukaryota</taxon>
        <taxon>Fungi</taxon>
        <taxon>Dikarya</taxon>
        <taxon>Ascomycota</taxon>
        <taxon>Pezizomycotina</taxon>
        <taxon>Eurotiomycetes</taxon>
        <taxon>Eurotiomycetidae</taxon>
        <taxon>Eurotiales</taxon>
        <taxon>Aspergillaceae</taxon>
        <taxon>Penicillium</taxon>
    </lineage>
</organism>
<dbReference type="AlphaFoldDB" id="A0A9W9UJZ2"/>
<protein>
    <submittedName>
        <fullName evidence="2">Uncharacterized protein</fullName>
    </submittedName>
</protein>
<proteinExistence type="predicted"/>
<evidence type="ECO:0000313" key="3">
    <source>
        <dbReference type="Proteomes" id="UP001147695"/>
    </source>
</evidence>
<feature type="region of interest" description="Disordered" evidence="1">
    <location>
        <begin position="311"/>
        <end position="340"/>
    </location>
</feature>
<reference evidence="2" key="2">
    <citation type="journal article" date="2023" name="IMA Fungus">
        <title>Comparative genomic study of the Penicillium genus elucidates a diverse pangenome and 15 lateral gene transfer events.</title>
        <authorList>
            <person name="Petersen C."/>
            <person name="Sorensen T."/>
            <person name="Nielsen M.R."/>
            <person name="Sondergaard T.E."/>
            <person name="Sorensen J.L."/>
            <person name="Fitzpatrick D.A."/>
            <person name="Frisvad J.C."/>
            <person name="Nielsen K.L."/>
        </authorList>
    </citation>
    <scope>NUCLEOTIDE SEQUENCE</scope>
    <source>
        <strain evidence="2">IBT 35673</strain>
    </source>
</reference>
<feature type="region of interest" description="Disordered" evidence="1">
    <location>
        <begin position="170"/>
        <end position="261"/>
    </location>
</feature>
<evidence type="ECO:0000256" key="1">
    <source>
        <dbReference type="SAM" id="MobiDB-lite"/>
    </source>
</evidence>
<feature type="compositionally biased region" description="Polar residues" evidence="1">
    <location>
        <begin position="172"/>
        <end position="183"/>
    </location>
</feature>